<feature type="region of interest" description="Disordered" evidence="1">
    <location>
        <begin position="44"/>
        <end position="70"/>
    </location>
</feature>
<sequence length="195" mass="22534">MELVGDDDMDIMVALDGEKHGAQDPCTVVLIVYVDSDDAYDNNGSFNHKVEDYSDPDRDEVPNDINEKGTNEDRNVNKYLVGNLNRGIMIRNDLRAHMLIIDLNVVHTSEFLEYSNILRAHQLATDSEREELLVGQKFVTNEKSVFSIKWYIMNMPLDYKFIVSKLTYWEVFEVDRRLQLRGTSHIYPKVTNVGD</sequence>
<dbReference type="OrthoDB" id="10470777at2759"/>
<proteinExistence type="predicted"/>
<dbReference type="Proteomes" id="UP000828251">
    <property type="component" value="Unassembled WGS sequence"/>
</dbReference>
<organism evidence="2 3">
    <name type="scientific">Gossypium stocksii</name>
    <dbReference type="NCBI Taxonomy" id="47602"/>
    <lineage>
        <taxon>Eukaryota</taxon>
        <taxon>Viridiplantae</taxon>
        <taxon>Streptophyta</taxon>
        <taxon>Embryophyta</taxon>
        <taxon>Tracheophyta</taxon>
        <taxon>Spermatophyta</taxon>
        <taxon>Magnoliopsida</taxon>
        <taxon>eudicotyledons</taxon>
        <taxon>Gunneridae</taxon>
        <taxon>Pentapetalae</taxon>
        <taxon>rosids</taxon>
        <taxon>malvids</taxon>
        <taxon>Malvales</taxon>
        <taxon>Malvaceae</taxon>
        <taxon>Malvoideae</taxon>
        <taxon>Gossypium</taxon>
    </lineage>
</organism>
<name>A0A9D3UFZ7_9ROSI</name>
<feature type="compositionally biased region" description="Basic and acidic residues" evidence="1">
    <location>
        <begin position="48"/>
        <end position="70"/>
    </location>
</feature>
<protein>
    <submittedName>
        <fullName evidence="2">Uncharacterized protein</fullName>
    </submittedName>
</protein>
<dbReference type="AlphaFoldDB" id="A0A9D3UFZ7"/>
<comment type="caution">
    <text evidence="2">The sequence shown here is derived from an EMBL/GenBank/DDBJ whole genome shotgun (WGS) entry which is preliminary data.</text>
</comment>
<accession>A0A9D3UFZ7</accession>
<reference evidence="2 3" key="1">
    <citation type="journal article" date="2021" name="Plant Biotechnol. J.">
        <title>Multi-omics assisted identification of the key and species-specific regulatory components of drought-tolerant mechanisms in Gossypium stocksii.</title>
        <authorList>
            <person name="Yu D."/>
            <person name="Ke L."/>
            <person name="Zhang D."/>
            <person name="Wu Y."/>
            <person name="Sun Y."/>
            <person name="Mei J."/>
            <person name="Sun J."/>
            <person name="Sun Y."/>
        </authorList>
    </citation>
    <scope>NUCLEOTIDE SEQUENCE [LARGE SCALE GENOMIC DNA]</scope>
    <source>
        <strain evidence="3">cv. E1</strain>
        <tissue evidence="2">Leaf</tissue>
    </source>
</reference>
<evidence type="ECO:0000313" key="3">
    <source>
        <dbReference type="Proteomes" id="UP000828251"/>
    </source>
</evidence>
<dbReference type="EMBL" id="JAIQCV010000012">
    <property type="protein sequence ID" value="KAH1039714.1"/>
    <property type="molecule type" value="Genomic_DNA"/>
</dbReference>
<evidence type="ECO:0000313" key="2">
    <source>
        <dbReference type="EMBL" id="KAH1039714.1"/>
    </source>
</evidence>
<evidence type="ECO:0000256" key="1">
    <source>
        <dbReference type="SAM" id="MobiDB-lite"/>
    </source>
</evidence>
<gene>
    <name evidence="2" type="ORF">J1N35_041457</name>
</gene>
<keyword evidence="3" id="KW-1185">Reference proteome</keyword>